<keyword evidence="4" id="KW-1185">Reference proteome</keyword>
<name>D1C6Q1_SPHTD</name>
<feature type="domain" description="SPW repeat-containing integral membrane" evidence="2">
    <location>
        <begin position="9"/>
        <end position="111"/>
    </location>
</feature>
<evidence type="ECO:0000313" key="3">
    <source>
        <dbReference type="EMBL" id="ACZ39676.1"/>
    </source>
</evidence>
<feature type="transmembrane region" description="Helical" evidence="1">
    <location>
        <begin position="12"/>
        <end position="30"/>
    </location>
</feature>
<dbReference type="AlphaFoldDB" id="D1C6Q1"/>
<keyword evidence="1" id="KW-1133">Transmembrane helix</keyword>
<feature type="transmembrane region" description="Helical" evidence="1">
    <location>
        <begin position="67"/>
        <end position="87"/>
    </location>
</feature>
<reference evidence="4" key="1">
    <citation type="submission" date="2009-11" db="EMBL/GenBank/DDBJ databases">
        <title>The complete chromosome 1 of Sphaerobacter thermophilus DSM 20745.</title>
        <authorList>
            <person name="Lucas S."/>
            <person name="Copeland A."/>
            <person name="Lapidus A."/>
            <person name="Glavina del Rio T."/>
            <person name="Dalin E."/>
            <person name="Tice H."/>
            <person name="Bruce D."/>
            <person name="Goodwin L."/>
            <person name="Pitluck S."/>
            <person name="Kyrpides N."/>
            <person name="Mavromatis K."/>
            <person name="Ivanova N."/>
            <person name="Mikhailova N."/>
            <person name="LaButti K.M."/>
            <person name="Clum A."/>
            <person name="Sun H.I."/>
            <person name="Brettin T."/>
            <person name="Detter J.C."/>
            <person name="Han C."/>
            <person name="Larimer F."/>
            <person name="Land M."/>
            <person name="Hauser L."/>
            <person name="Markowitz V."/>
            <person name="Cheng J.F."/>
            <person name="Hugenholtz P."/>
            <person name="Woyke T."/>
            <person name="Wu D."/>
            <person name="Steenblock K."/>
            <person name="Schneider S."/>
            <person name="Pukall R."/>
            <person name="Goeker M."/>
            <person name="Klenk H.P."/>
            <person name="Eisen J.A."/>
        </authorList>
    </citation>
    <scope>NUCLEOTIDE SEQUENCE [LARGE SCALE GENOMIC DNA]</scope>
    <source>
        <strain evidence="4">ATCC 49802 / DSM 20745 / S 6022</strain>
    </source>
</reference>
<feature type="transmembrane region" description="Helical" evidence="1">
    <location>
        <begin position="93"/>
        <end position="111"/>
    </location>
</feature>
<evidence type="ECO:0000256" key="1">
    <source>
        <dbReference type="SAM" id="Phobius"/>
    </source>
</evidence>
<dbReference type="Pfam" id="PF03779">
    <property type="entry name" value="SPW"/>
    <property type="match status" value="1"/>
</dbReference>
<keyword evidence="1" id="KW-0812">Transmembrane</keyword>
<reference evidence="3 4" key="2">
    <citation type="journal article" date="2010" name="Stand. Genomic Sci.">
        <title>Complete genome sequence of Desulfohalobium retbaense type strain (HR(100)).</title>
        <authorList>
            <person name="Spring S."/>
            <person name="Nolan M."/>
            <person name="Lapidus A."/>
            <person name="Glavina Del Rio T."/>
            <person name="Copeland A."/>
            <person name="Tice H."/>
            <person name="Cheng J.F."/>
            <person name="Lucas S."/>
            <person name="Land M."/>
            <person name="Chen F."/>
            <person name="Bruce D."/>
            <person name="Goodwin L."/>
            <person name="Pitluck S."/>
            <person name="Ivanova N."/>
            <person name="Mavromatis K."/>
            <person name="Mikhailova N."/>
            <person name="Pati A."/>
            <person name="Chen A."/>
            <person name="Palaniappan K."/>
            <person name="Hauser L."/>
            <person name="Chang Y.J."/>
            <person name="Jeffries C.D."/>
            <person name="Munk C."/>
            <person name="Kiss H."/>
            <person name="Chain P."/>
            <person name="Han C."/>
            <person name="Brettin T."/>
            <person name="Detter J.C."/>
            <person name="Schuler E."/>
            <person name="Goker M."/>
            <person name="Rohde M."/>
            <person name="Bristow J."/>
            <person name="Eisen J.A."/>
            <person name="Markowitz V."/>
            <person name="Hugenholtz P."/>
            <person name="Kyrpides N.C."/>
            <person name="Klenk H.P."/>
        </authorList>
    </citation>
    <scope>NUCLEOTIDE SEQUENCE [LARGE SCALE GENOMIC DNA]</scope>
    <source>
        <strain evidence="4">ATCC 49802 / DSM 20745 / S 6022</strain>
    </source>
</reference>
<organism evidence="3 4">
    <name type="scientific">Sphaerobacter thermophilus (strain ATCC 49802 / DSM 20745 / KCCM 41009 / NCIMB 13125 / S 6022)</name>
    <dbReference type="NCBI Taxonomy" id="479434"/>
    <lineage>
        <taxon>Bacteria</taxon>
        <taxon>Pseudomonadati</taxon>
        <taxon>Thermomicrobiota</taxon>
        <taxon>Thermomicrobia</taxon>
        <taxon>Sphaerobacterales</taxon>
        <taxon>Sphaerobacterineae</taxon>
        <taxon>Sphaerobacteraceae</taxon>
        <taxon>Sphaerobacter</taxon>
    </lineage>
</organism>
<protein>
    <recommendedName>
        <fullName evidence="2">SPW repeat-containing integral membrane domain-containing protein</fullName>
    </recommendedName>
</protein>
<dbReference type="Proteomes" id="UP000002027">
    <property type="component" value="Chromosome 1"/>
</dbReference>
<dbReference type="RefSeq" id="WP_012872717.1">
    <property type="nucleotide sequence ID" value="NC_013523.1"/>
</dbReference>
<gene>
    <name evidence="3" type="ordered locus">Sthe_2254</name>
</gene>
<accession>D1C6Q1</accession>
<feature type="transmembrane region" description="Helical" evidence="1">
    <location>
        <begin position="36"/>
        <end position="55"/>
    </location>
</feature>
<dbReference type="OrthoDB" id="129082at2"/>
<dbReference type="InterPro" id="IPR005530">
    <property type="entry name" value="SPW"/>
</dbReference>
<dbReference type="eggNOG" id="ENOG5032S5N">
    <property type="taxonomic scope" value="Bacteria"/>
</dbReference>
<dbReference type="EMBL" id="CP001823">
    <property type="protein sequence ID" value="ACZ39676.1"/>
    <property type="molecule type" value="Genomic_DNA"/>
</dbReference>
<dbReference type="InParanoid" id="D1C6Q1"/>
<dbReference type="HOGENOM" id="CLU_124842_2_0_0"/>
<sequence>MRFIPTRIHGILDYVIGVALIAAPWIFGFSDQRAAMWVPIILGAGLILYSLLTDYELGVIKAIPMPVHLALDGISGLFLAASPWLFGFADESWNVWVPHVVVGVFEILAALTTQTRPAYEMVEGGRRMGV</sequence>
<keyword evidence="1" id="KW-0472">Membrane</keyword>
<dbReference type="STRING" id="479434.Sthe_2254"/>
<proteinExistence type="predicted"/>
<dbReference type="KEGG" id="sti:Sthe_2254"/>
<evidence type="ECO:0000259" key="2">
    <source>
        <dbReference type="Pfam" id="PF03779"/>
    </source>
</evidence>
<evidence type="ECO:0000313" key="4">
    <source>
        <dbReference type="Proteomes" id="UP000002027"/>
    </source>
</evidence>